<dbReference type="HOGENOM" id="CLU_2988820_0_0_3"/>
<organism evidence="1 2">
    <name type="scientific">Coleofasciculus chthonoplastes PCC 7420</name>
    <dbReference type="NCBI Taxonomy" id="118168"/>
    <lineage>
        <taxon>Bacteria</taxon>
        <taxon>Bacillati</taxon>
        <taxon>Cyanobacteriota</taxon>
        <taxon>Cyanophyceae</taxon>
        <taxon>Coleofasciculales</taxon>
        <taxon>Coleofasciculaceae</taxon>
        <taxon>Coleofasciculus</taxon>
    </lineage>
</organism>
<keyword evidence="2" id="KW-1185">Reference proteome</keyword>
<name>B4W213_9CYAN</name>
<reference evidence="1 2" key="1">
    <citation type="submission" date="2008-07" db="EMBL/GenBank/DDBJ databases">
        <authorList>
            <person name="Tandeau de Marsac N."/>
            <person name="Ferriera S."/>
            <person name="Johnson J."/>
            <person name="Kravitz S."/>
            <person name="Beeson K."/>
            <person name="Sutton G."/>
            <person name="Rogers Y.-H."/>
            <person name="Friedman R."/>
            <person name="Frazier M."/>
            <person name="Venter J.C."/>
        </authorList>
    </citation>
    <scope>NUCLEOTIDE SEQUENCE [LARGE SCALE GENOMIC DNA]</scope>
    <source>
        <strain evidence="1 2">PCC 7420</strain>
    </source>
</reference>
<sequence>MAQFGYNRDKKKGKLQIVFGLLCNAQGCPISVEVFEGIQPTPSTLTQQIEKSALGLD</sequence>
<accession>B4W213</accession>
<proteinExistence type="predicted"/>
<evidence type="ECO:0008006" key="3">
    <source>
        <dbReference type="Google" id="ProtNLM"/>
    </source>
</evidence>
<dbReference type="Proteomes" id="UP000003835">
    <property type="component" value="Unassembled WGS sequence"/>
</dbReference>
<gene>
    <name evidence="1" type="ORF">MC7420_6965</name>
</gene>
<dbReference type="EMBL" id="DS989869">
    <property type="protein sequence ID" value="EDX71879.1"/>
    <property type="molecule type" value="Genomic_DNA"/>
</dbReference>
<protein>
    <recommendedName>
        <fullName evidence="3">Transposase IS4-like domain-containing protein</fullName>
    </recommendedName>
</protein>
<dbReference type="AlphaFoldDB" id="B4W213"/>
<dbReference type="eggNOG" id="COG5421">
    <property type="taxonomic scope" value="Bacteria"/>
</dbReference>
<evidence type="ECO:0000313" key="1">
    <source>
        <dbReference type="EMBL" id="EDX71879.1"/>
    </source>
</evidence>
<evidence type="ECO:0000313" key="2">
    <source>
        <dbReference type="Proteomes" id="UP000003835"/>
    </source>
</evidence>